<dbReference type="OrthoDB" id="4144896at2"/>
<keyword evidence="2" id="KW-1185">Reference proteome</keyword>
<dbReference type="STRING" id="1223545.GS4_06_00040"/>
<evidence type="ECO:0000313" key="1">
    <source>
        <dbReference type="EMBL" id="GAC67158.1"/>
    </source>
</evidence>
<evidence type="ECO:0008006" key="3">
    <source>
        <dbReference type="Google" id="ProtNLM"/>
    </source>
</evidence>
<proteinExistence type="predicted"/>
<reference evidence="1 2" key="1">
    <citation type="submission" date="2013-01" db="EMBL/GenBank/DDBJ databases">
        <title>Whole genome shotgun sequence of Gordonia soli NBRC 108243.</title>
        <authorList>
            <person name="Isaki-Nakamura S."/>
            <person name="Hosoyama A."/>
            <person name="Tsuchikane K."/>
            <person name="Ando Y."/>
            <person name="Baba S."/>
            <person name="Ohji S."/>
            <person name="Hamada M."/>
            <person name="Tamura T."/>
            <person name="Yamazoe A."/>
            <person name="Yamazaki S."/>
            <person name="Fujita N."/>
        </authorList>
    </citation>
    <scope>NUCLEOTIDE SEQUENCE [LARGE SCALE GENOMIC DNA]</scope>
    <source>
        <strain evidence="1 2">NBRC 108243</strain>
    </source>
</reference>
<comment type="caution">
    <text evidence="1">The sequence shown here is derived from an EMBL/GenBank/DDBJ whole genome shotgun (WGS) entry which is preliminary data.</text>
</comment>
<name>M0QEY3_9ACTN</name>
<dbReference type="RefSeq" id="WP_007618060.1">
    <property type="nucleotide sequence ID" value="NZ_BANX01000006.1"/>
</dbReference>
<protein>
    <recommendedName>
        <fullName evidence="3">IrrE N-terminal-like domain-containing protein</fullName>
    </recommendedName>
</protein>
<dbReference type="eggNOG" id="COG2856">
    <property type="taxonomic scope" value="Bacteria"/>
</dbReference>
<sequence>MLFTSTERRLRALCRDALQGLDLDLPLDVEQLCDRYGARRGRPITLLAHPLPVGMPNGVWLAATDADYFFYQANTSRLHRDQIIIHEFGHLIAGHQMLGQLDASALAGVTGEQSDDALRRTCYSDQREWEAEMLASLILSWAGDANGTIGTTPSHDGLRGLQRTLGGHRGWL</sequence>
<dbReference type="Proteomes" id="UP000011666">
    <property type="component" value="Unassembled WGS sequence"/>
</dbReference>
<evidence type="ECO:0000313" key="2">
    <source>
        <dbReference type="Proteomes" id="UP000011666"/>
    </source>
</evidence>
<organism evidence="1 2">
    <name type="scientific">Gordonia soli NBRC 108243</name>
    <dbReference type="NCBI Taxonomy" id="1223545"/>
    <lineage>
        <taxon>Bacteria</taxon>
        <taxon>Bacillati</taxon>
        <taxon>Actinomycetota</taxon>
        <taxon>Actinomycetes</taxon>
        <taxon>Mycobacteriales</taxon>
        <taxon>Gordoniaceae</taxon>
        <taxon>Gordonia</taxon>
    </lineage>
</organism>
<gene>
    <name evidence="1" type="ORF">GS4_06_00040</name>
</gene>
<accession>M0QEY3</accession>
<dbReference type="AlphaFoldDB" id="M0QEY3"/>
<dbReference type="EMBL" id="BANX01000006">
    <property type="protein sequence ID" value="GAC67158.1"/>
    <property type="molecule type" value="Genomic_DNA"/>
</dbReference>